<evidence type="ECO:0000313" key="1">
    <source>
        <dbReference type="EMBL" id="ACL04811.1"/>
    </source>
</evidence>
<evidence type="ECO:0000313" key="2">
    <source>
        <dbReference type="Proteomes" id="UP000000739"/>
    </source>
</evidence>
<dbReference type="AlphaFoldDB" id="B8FBQ8"/>
<protein>
    <submittedName>
        <fullName evidence="1">Uncharacterized protein</fullName>
    </submittedName>
</protein>
<dbReference type="eggNOG" id="ENOG5032XNP">
    <property type="taxonomic scope" value="Bacteria"/>
</dbReference>
<organism evidence="1 2">
    <name type="scientific">Desulfatibacillum aliphaticivorans</name>
    <dbReference type="NCBI Taxonomy" id="218208"/>
    <lineage>
        <taxon>Bacteria</taxon>
        <taxon>Pseudomonadati</taxon>
        <taxon>Thermodesulfobacteriota</taxon>
        <taxon>Desulfobacteria</taxon>
        <taxon>Desulfobacterales</taxon>
        <taxon>Desulfatibacillaceae</taxon>
        <taxon>Desulfatibacillum</taxon>
    </lineage>
</organism>
<accession>B8FBQ8</accession>
<proteinExistence type="predicted"/>
<name>B8FBQ8_DESAL</name>
<dbReference type="EMBL" id="CP001322">
    <property type="protein sequence ID" value="ACL04811.1"/>
    <property type="molecule type" value="Genomic_DNA"/>
</dbReference>
<keyword evidence="2" id="KW-1185">Reference proteome</keyword>
<gene>
    <name evidence="1" type="ordered locus">Dalk_3121</name>
</gene>
<dbReference type="Proteomes" id="UP000000739">
    <property type="component" value="Chromosome"/>
</dbReference>
<dbReference type="KEGG" id="dal:Dalk_3121"/>
<sequence length="129" mass="14782">MDKAEKEKRNMSLDRMVKLFLQYYRIPTKKDLEKLMDRIDRLEKTIKTKVVEAGKIRGRSVRKKEDPGAGMTASDMVEEVIRASGDTGIGIPAIKDATGFEDKKLRNIIFRLNKLGRITRKSRGVYIVP</sequence>
<dbReference type="HOGENOM" id="CLU_1945245_0_0_7"/>
<dbReference type="RefSeq" id="WP_015947871.1">
    <property type="nucleotide sequence ID" value="NC_011768.1"/>
</dbReference>
<reference evidence="1 2" key="1">
    <citation type="journal article" date="2012" name="Environ. Microbiol.">
        <title>The genome sequence of Desulfatibacillum alkenivorans AK-01: a blueprint for anaerobic alkane oxidation.</title>
        <authorList>
            <person name="Callaghan A.V."/>
            <person name="Morris B.E."/>
            <person name="Pereira I.A."/>
            <person name="McInerney M.J."/>
            <person name="Austin R.N."/>
            <person name="Groves J.T."/>
            <person name="Kukor J.J."/>
            <person name="Suflita J.M."/>
            <person name="Young L.Y."/>
            <person name="Zylstra G.J."/>
            <person name="Wawrik B."/>
        </authorList>
    </citation>
    <scope>NUCLEOTIDE SEQUENCE [LARGE SCALE GENOMIC DNA]</scope>
    <source>
        <strain evidence="1 2">AK-01</strain>
    </source>
</reference>